<evidence type="ECO:0000313" key="3">
    <source>
        <dbReference type="Proteomes" id="UP000626109"/>
    </source>
</evidence>
<evidence type="ECO:0008006" key="4">
    <source>
        <dbReference type="Google" id="ProtNLM"/>
    </source>
</evidence>
<protein>
    <recommendedName>
        <fullName evidence="4">COX assembly mitochondrial protein</fullName>
    </recommendedName>
</protein>
<sequence length="159" mass="17077">MGATASSAMGATASSETPRQEMPCQDDFNAYLRCCKENDDTPGMVDCETIMYKFRQCMEKKMEVAGGYTGVEATSGSGAAATGQLVHLGVDGGGPSREALTQKGPPRAWLLSGGECMGRQHHHWQFTALVYTANPIFALPLFRQECVSRDGLGFFAKLA</sequence>
<organism evidence="2 3">
    <name type="scientific">Polarella glacialis</name>
    <name type="common">Dinoflagellate</name>
    <dbReference type="NCBI Taxonomy" id="89957"/>
    <lineage>
        <taxon>Eukaryota</taxon>
        <taxon>Sar</taxon>
        <taxon>Alveolata</taxon>
        <taxon>Dinophyceae</taxon>
        <taxon>Suessiales</taxon>
        <taxon>Suessiaceae</taxon>
        <taxon>Polarella</taxon>
    </lineage>
</organism>
<gene>
    <name evidence="2" type="ORF">PGLA2088_LOCUS28043</name>
</gene>
<reference evidence="2" key="1">
    <citation type="submission" date="2021-02" db="EMBL/GenBank/DDBJ databases">
        <authorList>
            <person name="Dougan E. K."/>
            <person name="Rhodes N."/>
            <person name="Thang M."/>
            <person name="Chan C."/>
        </authorList>
    </citation>
    <scope>NUCLEOTIDE SEQUENCE</scope>
</reference>
<evidence type="ECO:0000256" key="1">
    <source>
        <dbReference type="SAM" id="MobiDB-lite"/>
    </source>
</evidence>
<proteinExistence type="predicted"/>
<name>A0A813K550_POLGL</name>
<dbReference type="PROSITE" id="PS51808">
    <property type="entry name" value="CHCH"/>
    <property type="match status" value="1"/>
</dbReference>
<evidence type="ECO:0000313" key="2">
    <source>
        <dbReference type="EMBL" id="CAE8692803.1"/>
    </source>
</evidence>
<dbReference type="Proteomes" id="UP000626109">
    <property type="component" value="Unassembled WGS sequence"/>
</dbReference>
<feature type="compositionally biased region" description="Low complexity" evidence="1">
    <location>
        <begin position="1"/>
        <end position="15"/>
    </location>
</feature>
<comment type="caution">
    <text evidence="2">The sequence shown here is derived from an EMBL/GenBank/DDBJ whole genome shotgun (WGS) entry which is preliminary data.</text>
</comment>
<feature type="region of interest" description="Disordered" evidence="1">
    <location>
        <begin position="1"/>
        <end position="22"/>
    </location>
</feature>
<accession>A0A813K550</accession>
<dbReference type="AlphaFoldDB" id="A0A813K550"/>
<dbReference type="EMBL" id="CAJNNW010027716">
    <property type="protein sequence ID" value="CAE8692803.1"/>
    <property type="molecule type" value="Genomic_DNA"/>
</dbReference>